<gene>
    <name evidence="2" type="ORF">E2C01_050861</name>
</gene>
<protein>
    <submittedName>
        <fullName evidence="2">Uncharacterized protein</fullName>
    </submittedName>
</protein>
<proteinExistence type="predicted"/>
<evidence type="ECO:0000256" key="1">
    <source>
        <dbReference type="SAM" id="MobiDB-lite"/>
    </source>
</evidence>
<reference evidence="2 3" key="1">
    <citation type="submission" date="2019-05" db="EMBL/GenBank/DDBJ databases">
        <title>Another draft genome of Portunus trituberculatus and its Hox gene families provides insights of decapod evolution.</title>
        <authorList>
            <person name="Jeong J.-H."/>
            <person name="Song I."/>
            <person name="Kim S."/>
            <person name="Choi T."/>
            <person name="Kim D."/>
            <person name="Ryu S."/>
            <person name="Kim W."/>
        </authorList>
    </citation>
    <scope>NUCLEOTIDE SEQUENCE [LARGE SCALE GENOMIC DNA]</scope>
    <source>
        <tissue evidence="2">Muscle</tissue>
    </source>
</reference>
<comment type="caution">
    <text evidence="2">The sequence shown here is derived from an EMBL/GenBank/DDBJ whole genome shotgun (WGS) entry which is preliminary data.</text>
</comment>
<organism evidence="2 3">
    <name type="scientific">Portunus trituberculatus</name>
    <name type="common">Swimming crab</name>
    <name type="synonym">Neptunus trituberculatus</name>
    <dbReference type="NCBI Taxonomy" id="210409"/>
    <lineage>
        <taxon>Eukaryota</taxon>
        <taxon>Metazoa</taxon>
        <taxon>Ecdysozoa</taxon>
        <taxon>Arthropoda</taxon>
        <taxon>Crustacea</taxon>
        <taxon>Multicrustacea</taxon>
        <taxon>Malacostraca</taxon>
        <taxon>Eumalacostraca</taxon>
        <taxon>Eucarida</taxon>
        <taxon>Decapoda</taxon>
        <taxon>Pleocyemata</taxon>
        <taxon>Brachyura</taxon>
        <taxon>Eubrachyura</taxon>
        <taxon>Portunoidea</taxon>
        <taxon>Portunidae</taxon>
        <taxon>Portuninae</taxon>
        <taxon>Portunus</taxon>
    </lineage>
</organism>
<evidence type="ECO:0000313" key="2">
    <source>
        <dbReference type="EMBL" id="MPC56895.1"/>
    </source>
</evidence>
<feature type="compositionally biased region" description="Basic residues" evidence="1">
    <location>
        <begin position="135"/>
        <end position="150"/>
    </location>
</feature>
<feature type="region of interest" description="Disordered" evidence="1">
    <location>
        <begin position="14"/>
        <end position="33"/>
    </location>
</feature>
<dbReference type="EMBL" id="VSRR010014332">
    <property type="protein sequence ID" value="MPC56895.1"/>
    <property type="molecule type" value="Genomic_DNA"/>
</dbReference>
<keyword evidence="3" id="KW-1185">Reference proteome</keyword>
<name>A0A5B7GHH0_PORTR</name>
<accession>A0A5B7GHH0</accession>
<evidence type="ECO:0000313" key="3">
    <source>
        <dbReference type="Proteomes" id="UP000324222"/>
    </source>
</evidence>
<feature type="region of interest" description="Disordered" evidence="1">
    <location>
        <begin position="87"/>
        <end position="106"/>
    </location>
</feature>
<dbReference type="Proteomes" id="UP000324222">
    <property type="component" value="Unassembled WGS sequence"/>
</dbReference>
<sequence>MRSQFFIFDAANSRSLASSPPQGGQPSGGCGGGGWLAGGERGVVLTEETRTGSRLFRLSTVKIRRLIPKFRAAITHSADQARLRPSFPSKVPISRRSQPGSRAAPSVPPFFNPPFAAASLHLLRLSPSLTTPTYSRHHHRQQRCRRLLTT</sequence>
<feature type="region of interest" description="Disordered" evidence="1">
    <location>
        <begin position="130"/>
        <end position="150"/>
    </location>
</feature>
<dbReference type="AlphaFoldDB" id="A0A5B7GHH0"/>